<dbReference type="EMBL" id="GBRH01265569">
    <property type="protein sequence ID" value="JAD32326.1"/>
    <property type="molecule type" value="Transcribed_RNA"/>
</dbReference>
<sequence length="42" mass="4870">MSVNPVYIPCILSSYFYDEGQHISHRRGLSQLCLVPNKSYRP</sequence>
<accession>A0A0A8Z0I7</accession>
<reference evidence="1" key="2">
    <citation type="journal article" date="2015" name="Data Brief">
        <title>Shoot transcriptome of the giant reed, Arundo donax.</title>
        <authorList>
            <person name="Barrero R.A."/>
            <person name="Guerrero F.D."/>
            <person name="Moolhuijzen P."/>
            <person name="Goolsby J.A."/>
            <person name="Tidwell J."/>
            <person name="Bellgard S.E."/>
            <person name="Bellgard M.I."/>
        </authorList>
    </citation>
    <scope>NUCLEOTIDE SEQUENCE</scope>
    <source>
        <tissue evidence="1">Shoot tissue taken approximately 20 cm above the soil surface</tissue>
    </source>
</reference>
<organism evidence="1">
    <name type="scientific">Arundo donax</name>
    <name type="common">Giant reed</name>
    <name type="synonym">Donax arundinaceus</name>
    <dbReference type="NCBI Taxonomy" id="35708"/>
    <lineage>
        <taxon>Eukaryota</taxon>
        <taxon>Viridiplantae</taxon>
        <taxon>Streptophyta</taxon>
        <taxon>Embryophyta</taxon>
        <taxon>Tracheophyta</taxon>
        <taxon>Spermatophyta</taxon>
        <taxon>Magnoliopsida</taxon>
        <taxon>Liliopsida</taxon>
        <taxon>Poales</taxon>
        <taxon>Poaceae</taxon>
        <taxon>PACMAD clade</taxon>
        <taxon>Arundinoideae</taxon>
        <taxon>Arundineae</taxon>
        <taxon>Arundo</taxon>
    </lineage>
</organism>
<proteinExistence type="predicted"/>
<evidence type="ECO:0000313" key="1">
    <source>
        <dbReference type="EMBL" id="JAD32326.1"/>
    </source>
</evidence>
<reference evidence="1" key="1">
    <citation type="submission" date="2014-09" db="EMBL/GenBank/DDBJ databases">
        <authorList>
            <person name="Magalhaes I.L.F."/>
            <person name="Oliveira U."/>
            <person name="Santos F.R."/>
            <person name="Vidigal T.H.D.A."/>
            <person name="Brescovit A.D."/>
            <person name="Santos A.J."/>
        </authorList>
    </citation>
    <scope>NUCLEOTIDE SEQUENCE</scope>
    <source>
        <tissue evidence="1">Shoot tissue taken approximately 20 cm above the soil surface</tissue>
    </source>
</reference>
<protein>
    <submittedName>
        <fullName evidence="1">Uncharacterized protein</fullName>
    </submittedName>
</protein>
<dbReference type="AlphaFoldDB" id="A0A0A8Z0I7"/>
<name>A0A0A8Z0I7_ARUDO</name>